<dbReference type="InterPro" id="IPR049552">
    <property type="entry name" value="PKS_DH_N"/>
</dbReference>
<reference evidence="15" key="1">
    <citation type="journal article" date="2006" name="Microbiology (Mosc.)">
        <title>Multiple biosynthetic and uptake systems mediate siderophore-dependent iron acquisition in Streptomyces coelicolor A3(2) and Streptomyces ambofaciens ATCC 23877.</title>
        <authorList>
            <person name="Barona-Gomez F."/>
            <person name="Lautru S."/>
            <person name="Francou F.X."/>
            <person name="Leblond P."/>
            <person name="Pernodet J.L."/>
            <person name="Challis G.L."/>
        </authorList>
    </citation>
    <scope>NUCLEOTIDE SEQUENCE</scope>
    <source>
        <strain evidence="15">ATCC 23877</strain>
    </source>
</reference>
<feature type="domain" description="Ketosynthase family 3 (KS3)" evidence="12">
    <location>
        <begin position="9"/>
        <end position="416"/>
    </location>
</feature>
<evidence type="ECO:0000256" key="1">
    <source>
        <dbReference type="ARBA" id="ARBA00004792"/>
    </source>
</evidence>
<dbReference type="PROSITE" id="PS50075">
    <property type="entry name" value="CARRIER"/>
    <property type="match status" value="4"/>
</dbReference>
<evidence type="ECO:0000259" key="11">
    <source>
        <dbReference type="PROSITE" id="PS50075"/>
    </source>
</evidence>
<organism evidence="15">
    <name type="scientific">Streptomyces ambofaciens (strain ATCC 23877 / 3486 / DSM 40053 / JCM 4204 / NBRC 12836 / NRRL B-2516)</name>
    <dbReference type="NCBI Taxonomy" id="278992"/>
    <lineage>
        <taxon>Bacteria</taxon>
        <taxon>Bacillati</taxon>
        <taxon>Actinomycetota</taxon>
        <taxon>Actinomycetes</taxon>
        <taxon>Kitasatosporales</taxon>
        <taxon>Streptomycetaceae</taxon>
        <taxon>Streptomyces</taxon>
    </lineage>
</organism>
<dbReference type="EMBL" id="AM238664">
    <property type="protein sequence ID" value="CAJ88177.1"/>
    <property type="molecule type" value="Genomic_DNA"/>
</dbReference>
<evidence type="ECO:0000256" key="9">
    <source>
        <dbReference type="SAM" id="Coils"/>
    </source>
</evidence>
<dbReference type="InterPro" id="IPR016039">
    <property type="entry name" value="Thiolase-like"/>
</dbReference>
<feature type="region of interest" description="Disordered" evidence="10">
    <location>
        <begin position="421"/>
        <end position="444"/>
    </location>
</feature>
<dbReference type="InterPro" id="IPR041618">
    <property type="entry name" value="PKS_DE"/>
</dbReference>
<keyword evidence="6" id="KW-0511">Multifunctional enzyme</keyword>
<feature type="domain" description="Ketosynthase family 3 (KS3)" evidence="12">
    <location>
        <begin position="2710"/>
        <end position="3135"/>
    </location>
</feature>
<evidence type="ECO:0000256" key="10">
    <source>
        <dbReference type="SAM" id="MobiDB-lite"/>
    </source>
</evidence>
<dbReference type="PANTHER" id="PTHR43775:SF51">
    <property type="entry name" value="INACTIVE PHENOLPHTHIOCEROL SYNTHESIS POLYKETIDE SYNTHASE TYPE I PKS1-RELATED"/>
    <property type="match status" value="1"/>
</dbReference>
<protein>
    <submittedName>
        <fullName evidence="14 15">Type I polyketide synthase</fullName>
    </submittedName>
</protein>
<dbReference type="Proteomes" id="UP000061018">
    <property type="component" value="Chromosome"/>
</dbReference>
<dbReference type="InterPro" id="IPR018201">
    <property type="entry name" value="Ketoacyl_synth_AS"/>
</dbReference>
<dbReference type="GO" id="GO:0031177">
    <property type="term" value="F:phosphopantetheine binding"/>
    <property type="evidence" value="ECO:0007669"/>
    <property type="project" value="InterPro"/>
</dbReference>
<dbReference type="Gene3D" id="3.40.47.10">
    <property type="match status" value="4"/>
</dbReference>
<dbReference type="FunFam" id="1.10.1200.10:FF:000007">
    <property type="entry name" value="Probable polyketide synthase pks17"/>
    <property type="match status" value="3"/>
</dbReference>
<dbReference type="InterPro" id="IPR032821">
    <property type="entry name" value="PKS_assoc"/>
</dbReference>
<dbReference type="InterPro" id="IPR049551">
    <property type="entry name" value="PKS_DH_C"/>
</dbReference>
<dbReference type="STRING" id="1889.SAM40697_6425"/>
<dbReference type="KEGG" id="samb:SAM23877_7126"/>
<feature type="region of interest" description="Disordered" evidence="10">
    <location>
        <begin position="885"/>
        <end position="908"/>
    </location>
</feature>
<dbReference type="SMART" id="SM00825">
    <property type="entry name" value="PKS_KS"/>
    <property type="match status" value="4"/>
</dbReference>
<dbReference type="CDD" id="cd00833">
    <property type="entry name" value="PKS"/>
    <property type="match status" value="4"/>
</dbReference>
<dbReference type="InterPro" id="IPR014043">
    <property type="entry name" value="Acyl_transferase_dom"/>
</dbReference>
<feature type="domain" description="Ketosynthase family 3 (KS3)" evidence="12">
    <location>
        <begin position="4269"/>
        <end position="4684"/>
    </location>
</feature>
<dbReference type="SMART" id="SM01294">
    <property type="entry name" value="PKS_PP_betabranch"/>
    <property type="match status" value="3"/>
</dbReference>
<dbReference type="CDD" id="cd08952">
    <property type="entry name" value="KR_1_SDR_x"/>
    <property type="match status" value="2"/>
</dbReference>
<evidence type="ECO:0000256" key="4">
    <source>
        <dbReference type="ARBA" id="ARBA00022679"/>
    </source>
</evidence>
<keyword evidence="3" id="KW-0597">Phosphoprotein</keyword>
<dbReference type="GO" id="GO:0005737">
    <property type="term" value="C:cytoplasm"/>
    <property type="evidence" value="ECO:0007669"/>
    <property type="project" value="TreeGrafter"/>
</dbReference>
<evidence type="ECO:0000259" key="12">
    <source>
        <dbReference type="PROSITE" id="PS52004"/>
    </source>
</evidence>
<dbReference type="EMBL" id="CP012382">
    <property type="protein sequence ID" value="AKZ60169.1"/>
    <property type="molecule type" value="Genomic_DNA"/>
</dbReference>
<dbReference type="InterPro" id="IPR014030">
    <property type="entry name" value="Ketoacyl_synth_N"/>
</dbReference>
<dbReference type="InterPro" id="IPR036291">
    <property type="entry name" value="NAD(P)-bd_dom_sf"/>
</dbReference>
<dbReference type="FunFam" id="3.40.47.10:FF:000019">
    <property type="entry name" value="Polyketide synthase type I"/>
    <property type="match status" value="3"/>
</dbReference>
<dbReference type="Pfam" id="PF00550">
    <property type="entry name" value="PP-binding"/>
    <property type="match status" value="4"/>
</dbReference>
<accession>A0ACH3</accession>
<dbReference type="SUPFAM" id="SSF51735">
    <property type="entry name" value="NAD(P)-binding Rossmann-fold domains"/>
    <property type="match status" value="6"/>
</dbReference>
<evidence type="ECO:0000256" key="3">
    <source>
        <dbReference type="ARBA" id="ARBA00022553"/>
    </source>
</evidence>
<dbReference type="GO" id="GO:0005886">
    <property type="term" value="C:plasma membrane"/>
    <property type="evidence" value="ECO:0007669"/>
    <property type="project" value="TreeGrafter"/>
</dbReference>
<dbReference type="GO" id="GO:0006633">
    <property type="term" value="P:fatty acid biosynthetic process"/>
    <property type="evidence" value="ECO:0007669"/>
    <property type="project" value="InterPro"/>
</dbReference>
<dbReference type="InterPro" id="IPR036736">
    <property type="entry name" value="ACP-like_sf"/>
</dbReference>
<dbReference type="SMART" id="SM00826">
    <property type="entry name" value="PKS_DH"/>
    <property type="match status" value="1"/>
</dbReference>
<dbReference type="Pfam" id="PF08659">
    <property type="entry name" value="KR"/>
    <property type="match status" value="3"/>
</dbReference>
<dbReference type="GO" id="GO:0004312">
    <property type="term" value="F:fatty acid synthase activity"/>
    <property type="evidence" value="ECO:0007669"/>
    <property type="project" value="TreeGrafter"/>
</dbReference>
<evidence type="ECO:0000256" key="5">
    <source>
        <dbReference type="ARBA" id="ARBA00023194"/>
    </source>
</evidence>
<dbReference type="PANTHER" id="PTHR43775">
    <property type="entry name" value="FATTY ACID SYNTHASE"/>
    <property type="match status" value="1"/>
</dbReference>
<dbReference type="InterPro" id="IPR014031">
    <property type="entry name" value="Ketoacyl_synth_C"/>
</dbReference>
<feature type="compositionally biased region" description="Low complexity" evidence="10">
    <location>
        <begin position="421"/>
        <end position="434"/>
    </location>
</feature>
<feature type="domain" description="Carrier" evidence="11">
    <location>
        <begin position="2616"/>
        <end position="2691"/>
    </location>
</feature>
<dbReference type="SMART" id="SM00822">
    <property type="entry name" value="PKS_KR"/>
    <property type="match status" value="3"/>
</dbReference>
<evidence type="ECO:0000256" key="8">
    <source>
        <dbReference type="PROSITE-ProRule" id="PRU01363"/>
    </source>
</evidence>
<evidence type="ECO:0000256" key="7">
    <source>
        <dbReference type="ARBA" id="ARBA00023315"/>
    </source>
</evidence>
<feature type="active site" description="Proton donor; for dehydratase activity" evidence="8">
    <location>
        <position position="2073"/>
    </location>
</feature>
<dbReference type="Pfam" id="PF16197">
    <property type="entry name" value="KAsynt_C_assoc"/>
    <property type="match status" value="4"/>
</dbReference>
<dbReference type="GO" id="GO:0033068">
    <property type="term" value="P:macrolide biosynthetic process"/>
    <property type="evidence" value="ECO:0007669"/>
    <property type="project" value="UniProtKB-ARBA"/>
</dbReference>
<feature type="domain" description="Carrier" evidence="11">
    <location>
        <begin position="4172"/>
        <end position="4247"/>
    </location>
</feature>
<dbReference type="InterPro" id="IPR020806">
    <property type="entry name" value="PKS_PP-bd"/>
</dbReference>
<reference evidence="14" key="4">
    <citation type="submission" date="2015-07" db="EMBL/GenBank/DDBJ databases">
        <title>Complete genome sequence of Streptomyces ambofaciens ATCC 23877, the spiramycin producer.</title>
        <authorList>
            <person name="Thibessard A."/>
            <person name="Haas D."/>
            <person name="Gerbaud C."/>
            <person name="Aigle B."/>
            <person name="Lautru S."/>
            <person name="Pernodet J.-L."/>
            <person name="Leblond P."/>
        </authorList>
    </citation>
    <scope>NUCLEOTIDE SEQUENCE [LARGE SCALE GENOMIC DNA]</scope>
    <source>
        <strain evidence="14">ATCC 23877</strain>
    </source>
</reference>
<dbReference type="InterPro" id="IPR042104">
    <property type="entry name" value="PKS_dehydratase_sf"/>
</dbReference>
<dbReference type="Gene3D" id="6.10.140.1830">
    <property type="match status" value="1"/>
</dbReference>
<dbReference type="PROSITE" id="PS00012">
    <property type="entry name" value="PHOSPHOPANTETHEINE"/>
    <property type="match status" value="2"/>
</dbReference>
<dbReference type="SUPFAM" id="SSF47336">
    <property type="entry name" value="ACP-like"/>
    <property type="match status" value="4"/>
</dbReference>
<dbReference type="Pfam" id="PF00109">
    <property type="entry name" value="ketoacyl-synt"/>
    <property type="match status" value="4"/>
</dbReference>
<dbReference type="Pfam" id="PF00698">
    <property type="entry name" value="Acyl_transf_1"/>
    <property type="match status" value="4"/>
</dbReference>
<dbReference type="InterPro" id="IPR009081">
    <property type="entry name" value="PP-bd_ACP"/>
</dbReference>
<dbReference type="Pfam" id="PF14765">
    <property type="entry name" value="PS-DH"/>
    <property type="match status" value="1"/>
</dbReference>
<dbReference type="PROSITE" id="PS52019">
    <property type="entry name" value="PKS_MFAS_DH"/>
    <property type="match status" value="1"/>
</dbReference>
<dbReference type="InterPro" id="IPR050091">
    <property type="entry name" value="PKS_NRPS_Biosynth_Enz"/>
</dbReference>
<gene>
    <name evidence="14" type="ORF">SAM23877_7126</name>
    <name evidence="15" type="ORF">SAMR0467</name>
</gene>
<comment type="pathway">
    <text evidence="1">Antibiotic biosynthesis.</text>
</comment>
<feature type="domain" description="Carrier" evidence="11">
    <location>
        <begin position="5604"/>
        <end position="5682"/>
    </location>
</feature>
<dbReference type="GO" id="GO:0071770">
    <property type="term" value="P:DIM/DIP cell wall layer assembly"/>
    <property type="evidence" value="ECO:0007669"/>
    <property type="project" value="TreeGrafter"/>
</dbReference>
<dbReference type="InterPro" id="IPR013968">
    <property type="entry name" value="PKS_KR"/>
</dbReference>
<keyword evidence="5" id="KW-0045">Antibiotic biosynthesis</keyword>
<dbReference type="PROSITE" id="PS52004">
    <property type="entry name" value="KS3_2"/>
    <property type="match status" value="4"/>
</dbReference>
<dbReference type="InterPro" id="IPR020807">
    <property type="entry name" value="PKS_DH"/>
</dbReference>
<dbReference type="InterPro" id="IPR016036">
    <property type="entry name" value="Malonyl_transacylase_ACP-bd"/>
</dbReference>
<feature type="active site" description="Proton acceptor; for dehydratase activity" evidence="8">
    <location>
        <position position="1924"/>
    </location>
</feature>
<feature type="region of interest" description="N-terminal hotdog fold" evidence="8">
    <location>
        <begin position="1892"/>
        <end position="2010"/>
    </location>
</feature>
<dbReference type="Pfam" id="PF18369">
    <property type="entry name" value="PKS_DE"/>
    <property type="match status" value="1"/>
</dbReference>
<dbReference type="Gene3D" id="3.40.50.720">
    <property type="entry name" value="NAD(P)-binding Rossmann-like Domain"/>
    <property type="match status" value="3"/>
</dbReference>
<dbReference type="SUPFAM" id="SSF55048">
    <property type="entry name" value="Probable ACP-binding domain of malonyl-CoA ACP transacylase"/>
    <property type="match status" value="4"/>
</dbReference>
<dbReference type="CDD" id="cd08956">
    <property type="entry name" value="KR_3_FAS_SDR_x"/>
    <property type="match status" value="1"/>
</dbReference>
<reference evidence="16" key="3">
    <citation type="journal article" date="2015" name="J. Biotechnol.">
        <title>Complete genome sequence of Streptomyces ambofaciens ATCC 23877, the spiramycin producer.</title>
        <authorList>
            <person name="Thibessard A."/>
            <person name="Haas D."/>
            <person name="Gerbaud C."/>
            <person name="Aigle B."/>
            <person name="Lautru S."/>
            <person name="Pernodet J.L."/>
            <person name="Leblond P."/>
        </authorList>
    </citation>
    <scope>NUCLEOTIDE SEQUENCE [LARGE SCALE GENOMIC DNA]</scope>
    <source>
        <strain evidence="16">ATCC 23877 / 3486 / DSM 40053 / JCM 4204 / NBRC 12836 / NRRL B-2516</strain>
    </source>
</reference>
<dbReference type="InterPro" id="IPR057326">
    <property type="entry name" value="KR_dom"/>
</dbReference>
<dbReference type="SUPFAM" id="SSF52151">
    <property type="entry name" value="FabD/lysophospholipase-like"/>
    <property type="match status" value="4"/>
</dbReference>
<dbReference type="Gene3D" id="3.30.70.3290">
    <property type="match status" value="4"/>
</dbReference>
<dbReference type="InterPro" id="IPR020841">
    <property type="entry name" value="PKS_Beta-ketoAc_synthase_dom"/>
</dbReference>
<dbReference type="Gene3D" id="3.10.129.110">
    <property type="entry name" value="Polyketide synthase dehydratase"/>
    <property type="match status" value="1"/>
</dbReference>
<sequence>MSDTYTGGSEAFAIIGYACRLPGAPGPAPLWELLATGTDAITEIPSDRARVPSVTRGGFIERAADFDAGFFGMSPREAAATDPQQRLALELAWEALEDARHLPAGLGGSRTGVFLGAIWDDYAALLHRAGDAGIDRHSMPGLQRGLIANRLSYTLGLHGPSLTVDAGQSSSLVSVHLACESLARGESELALAGGVNLVLAPDSTVSALRFGGLSPDGRCFTFDARANGFVRGEGGGVVVLKPLARALTDGDRIHAVVRGSAVNNDGGGPSLTTPSAAAQEAVLRAAHARAGIAPDAVGYVELHGTGTPVGDPVEAAALGAALGTARTAPLPVGSVKTNIGHLEGAAGIAGLLKAALVVERGVVPPSLNFASPPAGIPLERLNLRVQTAAGPLGGEGFVGVSSFGMGGTNCHLVLGPAPDPVARPAAEPPAHAAVPPAPGSDRTTPPVPVLVSGHTAQALRAQAARLKDAVEGADLAVADVAHSLATTRTRFARRAVLLAEDREQLLAQLSAVAAGLPATGVSEGAARTGRLAMIFSGQGSQWPAMATGLLDTDEVFTRAIHACAEALAPHTDFSLTDVLRGAEGAPTLERVDVVQPALFAVMVALAETWRSLGVVPDAVAGHSQGEIAAACVAGALSLPDAAKVVALRSRAIGALAGQGGMLSVQAGAARVRPWLETAPALSIAADNGPTAVVVSGPVDALDGFAARCVTYGVETRRIPVDYASHSAHVELIHDELLTALADIEPRTSEVPFLSTVTGEWTDTAGLDAAYWYRNLRSTVEFSAAVRRLADEDFRFIVEATPHPVLVAAVRDILAELDAPDTAVVGSLRRGEGGRARLLGSAAELLAHGRDVRLPAPPGTVVDLPTYAFQRERHWRPGEAAALWDGTGEPVRDAAAPDTGADPDTAAVPDDSLRDRLRALSPQSARGTVRELIRSHAAVVGGFAAAEEVDPEQTFKALGIASLTLVELRTRLATATGLSLPPTFLFDHPTPAAAARHLCDALRGEDAARPSRAMPAPQPADADDPVVIVSMACRFPGGIDSPAALWEALSEGREVLTGLPEDRGWQPALAALETPLPTAGGFLDDIAGFDAALFGISPREAVAMDPQQRLLLEVTWEALERLGTDPTDLRGSRTGVFVGATAQDYGPRMHEPAESSEGYLLTGTTASVASGRIAYAFALDGPAVTVDTACSSSLVALHLAAQSLRAGECSTALAGGVTLMATPGVLVEFARQDGLSPDGRCKAFGARADGTGWSEGAGMLVLRRLSDALADGQHVLAVLRGSAVNSDGASNGLTAPNGLAQRRVIRAALDAAGLRPSDVDMVEAHGTGTRLGDPIEAQALLATYGQERDAERPLWLGSLKSNIGHTQSAAGVAGVIKTVLALRHGVLPRTLHADEPTPHVDWSAGAVRLLTENVTLPPADRPYRAGVSSFGISGTNAHAVIEAAPEPAVPDEGTPGPRLALPVLLSGHGAAALRDQAARLRAFLDAEPSVPPTAIARSSATTRFPLDHRAALFAADREELAARLDAVAEGHDAAGVLHGVASPGRTGFLFTGQGSQRLGMGRELYGAFPVFADAFDAVCARVDLERPLRGVVFGEDAGLLERTVYAQAGLFALEVALFRLVESWGVVPDVLVGHSIGELAAAHCAGVLSLEDACALVSARGRLMDALPAGGAMLAVEVAEGELRLPDGVDLAAVNGPTSVTVSGEADAVAGLEERLRAREIRVKRLAVSHAFHSRLMEPMLADFAAVAESLTYHAPQIPVRTTAPGAIDTPEYWVGQIREPVRFADALASLPEVRTFLELGPDGVLSALVPVLLAEAVAVPLLRRGQDGTRPAHAAAVLWTRGVPLDWTAVTGTGTSRPVELPSYAFQRTRYWTSRTSSATALAAAGVDTAGHPLLGAVVPLAGDGGLVWTGVVGLATHPWLADHMVHGRIVLPGTALVDLALHAGTGAGLPGLAELTLREPLVLPEQGAVQLQMTVADRAVEIHSRPDGDSGALWTTHAAGVLEPVRRPVDAPGTRDPWHPTGTATAPGYDALAAAGLFYGPAFRGLRVAWRDGDTVYAEVELPEGPQAPLYDAALHALGATGLLREDGATLLPFAWSGVTRHALDATALRVTLTRRGADEYAVRLADPKGAPVLTVRSLAFRPVTADRLGAPASGVLHGVEWTPAGDGDREAPFAAVPVGPTDLLDTVTAAGSFPGPATLADVAVVPGPMLACVGVGPEPSATGAALARRTHETVTAVLGLVRDWVDDERRSGSRLLVVTRNAVATADGESVDPAAAAVWGLLRSAQAEHPGRFGLVDLDGTAVSAAVLAAGLPADTPQAALRAGTLLVPRASRLRAGAHPPWGPHDTVLITGGTGALGARVARHLVCAHGVAGLVLLSRRGPEAPGAADLAAELTGRGATVVVVAGDAADRGDLDRVLADHPVTSVVHTAGVLDDGLLTSLTPERAAAVLRPKAEAAALLDEATRDLGLTSFVLFSSVAASFGTAGQASYAAANAFLDGLAARRRAEDLPAVAVGWGLWGGTEGMAAGLGTTDRARFAGLGGALDPDRGVRLLDAAVTAGPAQVLATAAEPAPGDGYVPPLLRHLARPVLRSAAARSSADTDGLAALPEPERTRAVEELVRTTVAAVLGHSSGTGVDTGRTFKDLGFDSLTGVELRNRLAAATGLRLAATLVFSHPSPAALTAHLCEELSGTAADAAVPRSRKSAAADEPIAVVAMSCRYPGGVDGPEELWRMVREGRDGITGFPTDRGWDLARLHDPDPSRPGTTYARHGGFLHDAADFDAELFGISPREALAMDPQQRLLLELSWEAFERAGIDPTGLRGSDTGVFAGVMYHDYAHAAEALPETEGYRATGGAGSVVSGRIAYTYGLEGPAVTVDTACSSSLVALHLAARSLRAGECSMAVVGGVTVMSAPGVFVDFSKQRGLAPDGRCKSFSADADGTGWSEGAGVLLVERLSDARRHGHDVLAVVRGSAVNQDGASNGLTAPNGPSQQRVIRAALADAGLAPGDVDMVEAHGTGTKLGDPVEAEALLATYGQVRDAERPLWLGSLKSNIGHTQAAAGVGGIIKTVLALRHGVLPRTLHADEPSSHVDWSAGAVELLTDEREWPSVGRPRRAAVSSFGISGTNAHTVIEQAPDEPEPAPRRETRVPDTLVPWVLSGASPEGLRAQAARLRETAAAEEPADIGLALATRRAALEHRAVVLGTGREELLRELDALAAGRGNAPSGVASPGRTGFLFTGQGSQRLGMGRELYGAFPVFADAFDAVCARVDLERPLREVVFGEDAGLLERTVYAQAGLFALEVALFRLVESWGVAPDVLVGHSVGEIAAAHVAGVLSLDDACALVSARGRLMDALPEGGAMLAVEAAEEDLELPDGVELAAVNGPTSVTVSGEAAAVAGLEERLRAQGVRVKRLAVSHAFHSRLMEPMLAEFAEVVRSLTYHAPRIPVDTTAPGDPATPEYWVGQVREPVRFADAVRRAHEAGATRFLELGPDGPLSALVAHLTEDVAAVPALRSGHDEHTTLLRGVAEMYAHGADIAWDRYLEPLGGHAVELPTYAFQRRRYWPDTVADGGGTAPRERAEAGFWTAVAGREIDRLADTLGLPDDAARRGLADLMPHLASWHDRRRTEAAVGSWYYRAVWRPVAPAPAVLDGVWLVVAPDSPVSADVRDVPVSADVPDAPVSADVPDAPVRADALDALDALDAQVADALRRSGATVLALTDPGTDRTALADRLRSCGELAGVVSLLGTDTGVSRTGAALGRGLAATLALTQACADADVPLWSVTRGALSTGRSDGPPDPTQAQIWGFGRGAALELPHVWSGLIDLPEILDARAGNRLCAVLAAGGARAGDGEDQVAIRAEGVFARRLVAAAPVSPAAEPVPRTDGTVLVTGGTGALGAQVARLLAARGHNRLLLVSRRGPEAPGVAELAAELAAVGTMATAVACDVADHDALAALLAGIPEQHRLTAVVHAAGVLDDGVIDGLTPERFEQVLRAKTLAAENLDALTRDLPLDAFVLFSSFTGAVGTAGQANYAAANAHLDALAERRRAQGLPATAIGWGPWAETGMAEDEALTQRLRRSGLTPLPPDLAVTVLDRMLDAAVADGGGTADDAAVVVADVDWRRFATGFTAARPSPLLRELVPADPPDGAEDSGDATGLAARLAAAGEGERRRITEELVRTLAAFVLGHGTAATVAPDKAFRDLGFDSLTAVELRNALRAATGLPLPAGLIFDHPTPAALATRLRAELTGGAGTATATPAPGRPAPPAPEDPVAVVAMGCRFPGAATPEEFWDLLSRGLDLVGDFPADRGWDLRDAPDFARRGGFLPDAAGFDADLFGVSPREAQAMDPQQRLMLEISWETFERAGVDPASLQGSRVGVFVGTNGQDYAGLFPATGSGLEGHVATGSAASVLSGRISYTYGLEGPAVTVDTACSSSLVALHLAAQSLRSGECSMALAGGVTVMAAPTAFLEFAHQRGLAADGRCKAFSADADGTGWGEGAGLVLLERLSDARAQGHRVLGLLRGSAVNQDGASNGLTAPNGPAQQRVIRAALNSAGLWPSEVDAVEAHGTGTRLGDPIEAEALLATYGRDRSEPLYLGSVKSNIGHTQAAAGIAGVIKMLLAMDHGELPRTLHAAAPSPSVDWDSGSLSLLTETTPWTPRVDRPRRAAVSSFGISGTNAHVVLEQADVAVPSAPAQDSVLPWAFSAHSGAALNARAKGLLVLCDDPGVSGVAAGRALATTGLGLAHRAVVLAEDIAGYAEGLTALTTDEPSARAVRGTAREGSTALLFSGQGSQRSGMGRDLYEAFPVFADAFDAVCARVDLERPLREVVFGEDAGLLERTVYAQAGLFALEVALFRLVESWGVTPDVLVGHSIGELAAAHVAGVLSLDDACALVSARGRLMDALPEGGAMLAVEVAEEALELLDGVDLAAVNGPTSVTVSGEAEAIAELEERLRAQEVRVKRLAVSHAFHSRLMEPMLADFAAVARSLTYHAPQIPVLTTAPGDLATPEYWVGQVREPVRFADALGRAHEAGATRFLELGPDGVLSGLVPGAVPAMRRRRPEVEALFAAVARLWVEGMAVDLAAVFPEAPPVTLPPYPFQHTRFWPETVPAGHRAASGEGRYEVRWVPVTEEAARPTGTWFLVTPPGEDDGADAGADDIGRALHRAGARTLVVPGGTDRADLAARLRAATTETAPAGVLALPPRSGSAALPSVVALVQALDDAAVTGPLWCATRGAVRVSTDDPGPDPDQAAVWGFGRVAALETPRGWGGLVDLPAEWDDRTGVRLAALLGADGPEDQVAIRRTGVLGRRLVESAPGNGDRTSVEWRPAGTVLVTGGTGALGAHTARLLARRGVPHLVLVGRRGPDAPAADELAAELTALGSRVTLVACDVTDRAALAEVLAGIPEDLPLTGVVHAAGTVDDGVIGSLTPGRVGEVVHARLTAVRHLDELTARHDLDAFVLYTSFAGVVGNLGQAAYAAGNAALDAFAERRRAAGRTTTALAWGPWAGAGVGAGTAAGEQQQRTGVTPLPPEEALRSLEAALAERRATLCVAGIDWSRFGPVLEAGRGGRLLDLLPAAVRPAPPAPGRQGPGLAERLAGAPQAEQERILVDLVVSRTAAVLGHGTPAAIDPDRQFRDLGTDSVTAVELRNLLDVATGRTLPATLVFDHPTPAALATHLRGLLVSGPGQAAPAGGESAVARLEKFEAALAETPLDGEETAVLLARLRDLTDRLGAAATVPPARSEPRTADLDLASASADDLFDLIHNEFGKS</sequence>
<dbReference type="InterPro" id="IPR001227">
    <property type="entry name" value="Ac_transferase_dom_sf"/>
</dbReference>
<dbReference type="InterPro" id="IPR006162">
    <property type="entry name" value="Ppantetheine_attach_site"/>
</dbReference>
<dbReference type="InterPro" id="IPR016035">
    <property type="entry name" value="Acyl_Trfase/lysoPLipase"/>
</dbReference>
<dbReference type="Gene3D" id="3.40.366.10">
    <property type="entry name" value="Malonyl-Coenzyme A Acyl Carrier Protein, domain 2"/>
    <property type="match status" value="4"/>
</dbReference>
<dbReference type="SMART" id="SM00823">
    <property type="entry name" value="PKS_PP"/>
    <property type="match status" value="4"/>
</dbReference>
<reference evidence="15" key="2">
    <citation type="journal article" date="2006" name="Mol. Biol. Evol.">
        <title>Evolution of the terminal regions of the Streptomyces linear chromosome.</title>
        <authorList>
            <person name="Choulet F."/>
            <person name="Aigle B."/>
            <person name="Gallois A."/>
            <person name="Mangenot S."/>
            <person name="Gerbaud C."/>
            <person name="Truong C."/>
            <person name="Francou F.X."/>
            <person name="Fourrier C."/>
            <person name="Guerineau M."/>
            <person name="Decaris B."/>
            <person name="Barbe V."/>
            <person name="Pernodet J.L."/>
            <person name="Leblond P."/>
        </authorList>
    </citation>
    <scope>NUCLEOTIDE SEQUENCE</scope>
    <source>
        <strain evidence="15">ATCC 23877</strain>
    </source>
</reference>
<dbReference type="Gene3D" id="1.10.1200.10">
    <property type="entry name" value="ACP-like"/>
    <property type="match status" value="4"/>
</dbReference>
<feature type="domain" description="Ketosynthase family 3 (KS3)" evidence="12">
    <location>
        <begin position="1022"/>
        <end position="1442"/>
    </location>
</feature>
<dbReference type="RefSeq" id="WP_053141482.1">
    <property type="nucleotide sequence ID" value="NZ_CP012382.1"/>
</dbReference>
<dbReference type="SUPFAM" id="SSF53901">
    <property type="entry name" value="Thiolase-like"/>
    <property type="match status" value="4"/>
</dbReference>
<feature type="domain" description="Carrier" evidence="11">
    <location>
        <begin position="926"/>
        <end position="1001"/>
    </location>
</feature>
<keyword evidence="2" id="KW-0596">Phosphopantetheine</keyword>
<proteinExistence type="predicted"/>
<evidence type="ECO:0000256" key="2">
    <source>
        <dbReference type="ARBA" id="ARBA00022450"/>
    </source>
</evidence>
<keyword evidence="9" id="KW-0175">Coiled coil</keyword>
<feature type="region of interest" description="C-terminal hotdog fold" evidence="8">
    <location>
        <begin position="2020"/>
        <end position="2151"/>
    </location>
</feature>
<dbReference type="GO" id="GO:0004315">
    <property type="term" value="F:3-oxoacyl-[acyl-carrier-protein] synthase activity"/>
    <property type="evidence" value="ECO:0007669"/>
    <property type="project" value="InterPro"/>
</dbReference>
<feature type="compositionally biased region" description="Low complexity" evidence="10">
    <location>
        <begin position="892"/>
        <end position="908"/>
    </location>
</feature>
<dbReference type="InterPro" id="IPR049900">
    <property type="entry name" value="PKS_mFAS_DH"/>
</dbReference>
<dbReference type="PROSITE" id="PS00606">
    <property type="entry name" value="KS3_1"/>
    <property type="match status" value="3"/>
</dbReference>
<evidence type="ECO:0000313" key="14">
    <source>
        <dbReference type="EMBL" id="AKZ60169.1"/>
    </source>
</evidence>
<evidence type="ECO:0000313" key="15">
    <source>
        <dbReference type="EMBL" id="CAJ88177.1"/>
    </source>
</evidence>
<feature type="domain" description="PKS/mFAS DH" evidence="13">
    <location>
        <begin position="1892"/>
        <end position="2151"/>
    </location>
</feature>
<evidence type="ECO:0000259" key="13">
    <source>
        <dbReference type="PROSITE" id="PS52019"/>
    </source>
</evidence>
<keyword evidence="7" id="KW-0012">Acyltransferase</keyword>
<name>A0ACH3_STRA7</name>
<dbReference type="Pfam" id="PF21089">
    <property type="entry name" value="PKS_DH_N"/>
    <property type="match status" value="1"/>
</dbReference>
<dbReference type="FunFam" id="3.40.366.10:FF:000002">
    <property type="entry name" value="Probable polyketide synthase 2"/>
    <property type="match status" value="1"/>
</dbReference>
<dbReference type="SMART" id="SM00827">
    <property type="entry name" value="PKS_AT"/>
    <property type="match status" value="4"/>
</dbReference>
<dbReference type="Pfam" id="PF02801">
    <property type="entry name" value="Ketoacyl-synt_C"/>
    <property type="match status" value="4"/>
</dbReference>
<evidence type="ECO:0000256" key="6">
    <source>
        <dbReference type="ARBA" id="ARBA00023268"/>
    </source>
</evidence>
<evidence type="ECO:0000313" key="16">
    <source>
        <dbReference type="Proteomes" id="UP000061018"/>
    </source>
</evidence>
<keyword evidence="4" id="KW-0808">Transferase</keyword>
<feature type="coiled-coil region" evidence="9">
    <location>
        <begin position="4939"/>
        <end position="4966"/>
    </location>
</feature>
<dbReference type="NCBIfam" id="NF045894">
    <property type="entry name" value="PKS_plus_SDR"/>
    <property type="match status" value="1"/>
</dbReference>